<keyword evidence="1" id="KW-0175">Coiled coil</keyword>
<evidence type="ECO:0000256" key="1">
    <source>
        <dbReference type="SAM" id="Coils"/>
    </source>
</evidence>
<evidence type="ECO:0000256" key="2">
    <source>
        <dbReference type="SAM" id="MobiDB-lite"/>
    </source>
</evidence>
<dbReference type="Pfam" id="PF10198">
    <property type="entry name" value="Ada3"/>
    <property type="match status" value="1"/>
</dbReference>
<dbReference type="EMBL" id="BQNB010013823">
    <property type="protein sequence ID" value="GJT20662.1"/>
    <property type="molecule type" value="Genomic_DNA"/>
</dbReference>
<comment type="caution">
    <text evidence="3">The sequence shown here is derived from an EMBL/GenBank/DDBJ whole genome shotgun (WGS) entry which is preliminary data.</text>
</comment>
<reference evidence="3" key="2">
    <citation type="submission" date="2022-01" db="EMBL/GenBank/DDBJ databases">
        <authorList>
            <person name="Yamashiro T."/>
            <person name="Shiraishi A."/>
            <person name="Satake H."/>
            <person name="Nakayama K."/>
        </authorList>
    </citation>
    <scope>NUCLEOTIDE SEQUENCE</scope>
</reference>
<reference evidence="3" key="1">
    <citation type="journal article" date="2022" name="Int. J. Mol. Sci.">
        <title>Draft Genome of Tanacetum Coccineum: Genomic Comparison of Closely Related Tanacetum-Family Plants.</title>
        <authorList>
            <person name="Yamashiro T."/>
            <person name="Shiraishi A."/>
            <person name="Nakayama K."/>
            <person name="Satake H."/>
        </authorList>
    </citation>
    <scope>NUCLEOTIDE SEQUENCE</scope>
</reference>
<feature type="compositionally biased region" description="Acidic residues" evidence="2">
    <location>
        <begin position="38"/>
        <end position="78"/>
    </location>
</feature>
<feature type="compositionally biased region" description="Basic residues" evidence="2">
    <location>
        <begin position="536"/>
        <end position="547"/>
    </location>
</feature>
<evidence type="ECO:0000313" key="3">
    <source>
        <dbReference type="EMBL" id="GJT20662.1"/>
    </source>
</evidence>
<organism evidence="3 4">
    <name type="scientific">Tanacetum coccineum</name>
    <dbReference type="NCBI Taxonomy" id="301880"/>
    <lineage>
        <taxon>Eukaryota</taxon>
        <taxon>Viridiplantae</taxon>
        <taxon>Streptophyta</taxon>
        <taxon>Embryophyta</taxon>
        <taxon>Tracheophyta</taxon>
        <taxon>Spermatophyta</taxon>
        <taxon>Magnoliopsida</taxon>
        <taxon>eudicotyledons</taxon>
        <taxon>Gunneridae</taxon>
        <taxon>Pentapetalae</taxon>
        <taxon>asterids</taxon>
        <taxon>campanulids</taxon>
        <taxon>Asterales</taxon>
        <taxon>Asteraceae</taxon>
        <taxon>Asteroideae</taxon>
        <taxon>Anthemideae</taxon>
        <taxon>Anthemidinae</taxon>
        <taxon>Tanacetum</taxon>
    </lineage>
</organism>
<feature type="compositionally biased region" description="Low complexity" evidence="2">
    <location>
        <begin position="552"/>
        <end position="562"/>
    </location>
</feature>
<dbReference type="PANTHER" id="PTHR31115:SF3">
    <property type="entry name" value="EXPRESSED PROTEIN"/>
    <property type="match status" value="1"/>
</dbReference>
<feature type="region of interest" description="Disordered" evidence="2">
    <location>
        <begin position="360"/>
        <end position="468"/>
    </location>
</feature>
<dbReference type="Proteomes" id="UP001151760">
    <property type="component" value="Unassembled WGS sequence"/>
</dbReference>
<gene>
    <name evidence="3" type="ORF">Tco_0890599</name>
</gene>
<proteinExistence type="predicted"/>
<accession>A0ABQ5C2S0</accession>
<protein>
    <submittedName>
        <fullName evidence="3">Zinc finger, CCHC-type containing protein</fullName>
    </submittedName>
</protein>
<feature type="region of interest" description="Disordered" evidence="2">
    <location>
        <begin position="1"/>
        <end position="113"/>
    </location>
</feature>
<feature type="coiled-coil region" evidence="1">
    <location>
        <begin position="167"/>
        <end position="235"/>
    </location>
</feature>
<dbReference type="InterPro" id="IPR019340">
    <property type="entry name" value="Histone_AcTrfase_su3"/>
</dbReference>
<name>A0ABQ5C2S0_9ASTR</name>
<keyword evidence="4" id="KW-1185">Reference proteome</keyword>
<feature type="compositionally biased region" description="Low complexity" evidence="2">
    <location>
        <begin position="8"/>
        <end position="25"/>
    </location>
</feature>
<feature type="region of interest" description="Disordered" evidence="2">
    <location>
        <begin position="525"/>
        <end position="569"/>
    </location>
</feature>
<feature type="compositionally biased region" description="Low complexity" evidence="2">
    <location>
        <begin position="95"/>
        <end position="104"/>
    </location>
</feature>
<feature type="compositionally biased region" description="Polar residues" evidence="2">
    <location>
        <begin position="402"/>
        <end position="411"/>
    </location>
</feature>
<evidence type="ECO:0000313" key="4">
    <source>
        <dbReference type="Proteomes" id="UP001151760"/>
    </source>
</evidence>
<sequence>MEDPNHLNEPNEVIPEVNPIVPEPNQVADIHDPNEMVDILDDIDLVDYDDEDPEEDPEEDPKEEPEEDVDAELEDDVELIFPYEVEGDKTPPPGDVSSDYVSSDSESEDEEVDVAPEAIAETITQKPYATRTFPRAPWALRRDLEASRARAREMEAKWGTCETKISLLKYKNKIREKERELLNHDLENVERALGNVLERVSVLESGENATLKKRLAETKTKLEWARMERDMAERRESCEDLLDEERWMGPPNVIDVNQQKAEERGINTHQNKGPETSRLQLRVQVRFSSKNLMIGLQGTENKEYMPRNLPDSMFQGQLIPSDPWPGAASISAHSFTPKTEQESKNIKGVNKIGVREEYTAGGPTNAKLHAPARGPRSGSMVVANTASKNGGPVGPTNRKRTQPASSSSPPITQWADRRPQKISRTARRTNIVPVVPSNDDIPSLDSGTKNGSGFTKRVPVNCPSSTSSEIKELGDTKFRQNVQKVSNLVPPTRKKKLVNGNDRKMGRGVATARFSAPVEIPKQLSTAKLSLDKPKSVRSKPPRPHTRRPSDRNSNSRPKPSSVGPAVHSPFWNQIEPHFSFPSDTDISYLKEQGSMHSVLPTTKPDVDSYGDIPLCQRLLSALITEEGDDNENDDTESNRYASAFEDETDGVSDYHTMSMDNRLLLELQSIGLCPELVPNAVQKLDDDIDGLISDLGNKYHEQVSRKTSVLDKLLKTTTEAKALQEKESKQDSVDEHTVLAYQKYMSCYGPNAPGGRSAGTKLAKKEALANVKQTLERCQEFETTGKSSNSFKDNVEDEPPLHFSHLEIPEMDVLGDASSEQSQDLGSWLNTIDDIILQDDEFMGLEIPMDDLSDIKMTV</sequence>
<dbReference type="PANTHER" id="PTHR31115">
    <property type="entry name" value="OS05G0107300 PROTEIN"/>
    <property type="match status" value="1"/>
</dbReference>